<dbReference type="EMBL" id="HBUE01325007">
    <property type="protein sequence ID" value="CAG6590357.1"/>
    <property type="molecule type" value="Transcribed_RNA"/>
</dbReference>
<protein>
    <submittedName>
        <fullName evidence="1">(northern house mosquito) hypothetical protein</fullName>
    </submittedName>
</protein>
<reference evidence="1" key="1">
    <citation type="submission" date="2021-05" db="EMBL/GenBank/DDBJ databases">
        <authorList>
            <person name="Alioto T."/>
            <person name="Alioto T."/>
            <person name="Gomez Garrido J."/>
        </authorList>
    </citation>
    <scope>NUCLEOTIDE SEQUENCE</scope>
</reference>
<evidence type="ECO:0000313" key="1">
    <source>
        <dbReference type="EMBL" id="CAG6538342.1"/>
    </source>
</evidence>
<name>A0A8D8MRL2_CULPI</name>
<sequence length="203" mass="22974">MLFQQSKYQIITHRSPHTSSQVVLIDFSAVFLSVSSFFTKLCVLHIRQQASLAPLSRYGSTCFPTKSLLQAGSLLLELFHFRGPHLLPSELFTREYPKTGTQLTRPSARQLKRGTKSFNLLLLLFSRLHSTLVAVSSDFFYFLPVLQRSRKTKTQRSLPLGVSATLVFKNVCAQLLDPESLVGCCVKARTPKLEMVQKRQKNL</sequence>
<accession>A0A8D8MRL2</accession>
<dbReference type="EMBL" id="HBUE01218439">
    <property type="protein sequence ID" value="CAG6538342.1"/>
    <property type="molecule type" value="Transcribed_RNA"/>
</dbReference>
<organism evidence="1">
    <name type="scientific">Culex pipiens</name>
    <name type="common">House mosquito</name>
    <dbReference type="NCBI Taxonomy" id="7175"/>
    <lineage>
        <taxon>Eukaryota</taxon>
        <taxon>Metazoa</taxon>
        <taxon>Ecdysozoa</taxon>
        <taxon>Arthropoda</taxon>
        <taxon>Hexapoda</taxon>
        <taxon>Insecta</taxon>
        <taxon>Pterygota</taxon>
        <taxon>Neoptera</taxon>
        <taxon>Endopterygota</taxon>
        <taxon>Diptera</taxon>
        <taxon>Nematocera</taxon>
        <taxon>Culicoidea</taxon>
        <taxon>Culicidae</taxon>
        <taxon>Culicinae</taxon>
        <taxon>Culicini</taxon>
        <taxon>Culex</taxon>
        <taxon>Culex</taxon>
    </lineage>
</organism>
<proteinExistence type="predicted"/>
<dbReference type="AlphaFoldDB" id="A0A8D8MRL2"/>